<evidence type="ECO:0000256" key="2">
    <source>
        <dbReference type="ARBA" id="ARBA00010900"/>
    </source>
</evidence>
<dbReference type="InterPro" id="IPR036388">
    <property type="entry name" value="WH-like_DNA-bd_sf"/>
</dbReference>
<sequence>MKDEGFGAFEKTTKGFGMKMLLKMGYKMGSGLGKEGEGIINPIEVKLRARNTGLGFDDKRDAEPRLAGSRVAESQTKRKVSWRRREESSPSEEEYDDTPKSVPTKIYDYTGSAVRELSSLAEMHSISQVEIVRFPELRHNITLLISMAMREVQTAKGGRQNEEYTSNRLAEEHLRLGGELLQLETKREELATLKKLLYRATELPGKDSEEYFSWTEKAMSFMDDNLHLTENRLLASGAIVGAFTPIFRNFEITDREFLEKMQRLFRMSSVGKYFSPVDQLIVTLVIPKLRSALLESLQYCESSQQGADLLTKWVPLMADAVMDQLYSVTLLPALERILDGWDPRRIALHIWLLPWLSCLAPYFAKERNCDSRDAFYTALRRKLLLCLQQVQDPLSQGEMLSYWKPPVLPKREFDVLVGRGILPHIEARLEHDLIIDPTNQDISLLHQAISWNNIIESAVLAPYIERPLFAKLKRVLYDWMTSSGADLDEITQWYLAWKSLFPAELSESLQPGFEELLEMMNTLLDEQMATCPGSQNEKAARGKTHTIAAHITAAHIIAANSTAADPNAASSRTAAVATLSRKLGNATEGNTWFCHPEEFSRSVLPRYFKHNNFSSFVRQLNMYGFHKVPQTAMEQSWEFTNSAFQKGRPDLLVNVRRKAGAKEEETVVGNSEGALSGILQEVAALRMQQSALRSDLSSIQRDSQLLWSETLAARERHQQQQAIIDKILRFLASVFSPDKSLGQLTPRKRPLMIEELSAEDPLFTGDGNQARIFDAMKTAEGMQGDLDFLVDNLDPKLLQEAQPPLDIDWSEYSHLYGGTEDDLNM</sequence>
<comment type="caution">
    <text evidence="8">The sequence shown here is derived from an EMBL/GenBank/DDBJ whole genome shotgun (WGS) entry which is preliminary data.</text>
</comment>
<dbReference type="InterPro" id="IPR036390">
    <property type="entry name" value="WH_DNA-bd_sf"/>
</dbReference>
<reference evidence="8 9" key="1">
    <citation type="submission" date="2016-10" db="EMBL/GenBank/DDBJ databases">
        <title>The genome of Paramicrosporidium saccamoebae is the missing link in understanding Cryptomycota and Microsporidia evolution.</title>
        <authorList>
            <person name="Quandt C.A."/>
            <person name="Beaudet D."/>
            <person name="Corsaro D."/>
            <person name="Michel R."/>
            <person name="Corradi N."/>
            <person name="James T."/>
        </authorList>
    </citation>
    <scope>NUCLEOTIDE SEQUENCE [LARGE SCALE GENOMIC DNA]</scope>
    <source>
        <strain evidence="8 9">KSL3</strain>
    </source>
</reference>
<dbReference type="AlphaFoldDB" id="A0A2H9THG2"/>
<proteinExistence type="inferred from homology"/>
<accession>A0A2H9THG2</accession>
<dbReference type="STRING" id="1246581.A0A2H9THG2"/>
<feature type="region of interest" description="Disordered" evidence="6">
    <location>
        <begin position="54"/>
        <end position="102"/>
    </location>
</feature>
<dbReference type="Pfam" id="PF01585">
    <property type="entry name" value="G-patch"/>
    <property type="match status" value="1"/>
</dbReference>
<dbReference type="PROSITE" id="PS00434">
    <property type="entry name" value="HSF_DOMAIN"/>
    <property type="match status" value="1"/>
</dbReference>
<dbReference type="PANTHER" id="PTHR23329">
    <property type="entry name" value="TUFTELIN-INTERACTING PROTEIN 11-RELATED"/>
    <property type="match status" value="1"/>
</dbReference>
<comment type="similarity">
    <text evidence="5">Belongs to the HSF family.</text>
</comment>
<keyword evidence="9" id="KW-1185">Reference proteome</keyword>
<dbReference type="GO" id="GO:0003700">
    <property type="term" value="F:DNA-binding transcription factor activity"/>
    <property type="evidence" value="ECO:0007669"/>
    <property type="project" value="InterPro"/>
</dbReference>
<feature type="domain" description="G-patch" evidence="7">
    <location>
        <begin position="13"/>
        <end position="59"/>
    </location>
</feature>
<dbReference type="PROSITE" id="PS50174">
    <property type="entry name" value="G_PATCH"/>
    <property type="match status" value="1"/>
</dbReference>
<evidence type="ECO:0000313" key="9">
    <source>
        <dbReference type="Proteomes" id="UP000240830"/>
    </source>
</evidence>
<dbReference type="InterPro" id="IPR000232">
    <property type="entry name" value="HSF_DNA-bd"/>
</dbReference>
<evidence type="ECO:0000256" key="4">
    <source>
        <dbReference type="ARBA" id="ARBA00023242"/>
    </source>
</evidence>
<keyword evidence="4" id="KW-0539">Nucleus</keyword>
<dbReference type="EMBL" id="MTSL01000189">
    <property type="protein sequence ID" value="PJF17149.1"/>
    <property type="molecule type" value="Genomic_DNA"/>
</dbReference>
<gene>
    <name evidence="8" type="ORF">PSACC_03040</name>
</gene>
<dbReference type="PANTHER" id="PTHR23329:SF1">
    <property type="entry name" value="TUFTELIN-INTERACTING PROTEIN 11"/>
    <property type="match status" value="1"/>
</dbReference>
<dbReference type="Pfam" id="PF00447">
    <property type="entry name" value="HSF_DNA-bind"/>
    <property type="match status" value="1"/>
</dbReference>
<dbReference type="InterPro" id="IPR022783">
    <property type="entry name" value="GCFC_dom"/>
</dbReference>
<dbReference type="GO" id="GO:0000390">
    <property type="term" value="P:spliceosomal complex disassembly"/>
    <property type="evidence" value="ECO:0007669"/>
    <property type="project" value="InterPro"/>
</dbReference>
<dbReference type="Proteomes" id="UP000240830">
    <property type="component" value="Unassembled WGS sequence"/>
</dbReference>
<dbReference type="SUPFAM" id="SSF46785">
    <property type="entry name" value="Winged helix' DNA-binding domain"/>
    <property type="match status" value="1"/>
</dbReference>
<dbReference type="Gene3D" id="1.10.10.10">
    <property type="entry name" value="Winged helix-like DNA-binding domain superfamily/Winged helix DNA-binding domain"/>
    <property type="match status" value="1"/>
</dbReference>
<evidence type="ECO:0000259" key="7">
    <source>
        <dbReference type="PROSITE" id="PS50174"/>
    </source>
</evidence>
<evidence type="ECO:0000256" key="3">
    <source>
        <dbReference type="ARBA" id="ARBA00023125"/>
    </source>
</evidence>
<dbReference type="InterPro" id="IPR045211">
    <property type="entry name" value="TFP11/STIP/Ntr1"/>
</dbReference>
<dbReference type="OrthoDB" id="60033at2759"/>
<evidence type="ECO:0000256" key="6">
    <source>
        <dbReference type="SAM" id="MobiDB-lite"/>
    </source>
</evidence>
<dbReference type="SMART" id="SM00443">
    <property type="entry name" value="G_patch"/>
    <property type="match status" value="1"/>
</dbReference>
<comment type="similarity">
    <text evidence="2">Belongs to the TFP11/STIP family.</text>
</comment>
<dbReference type="PRINTS" id="PR00056">
    <property type="entry name" value="HSFDOMAIN"/>
</dbReference>
<name>A0A2H9THG2_9FUNG</name>
<protein>
    <recommendedName>
        <fullName evidence="7">G-patch domain-containing protein</fullName>
    </recommendedName>
</protein>
<evidence type="ECO:0000256" key="5">
    <source>
        <dbReference type="RuleBase" id="RU004020"/>
    </source>
</evidence>
<organism evidence="8 9">
    <name type="scientific">Paramicrosporidium saccamoebae</name>
    <dbReference type="NCBI Taxonomy" id="1246581"/>
    <lineage>
        <taxon>Eukaryota</taxon>
        <taxon>Fungi</taxon>
        <taxon>Fungi incertae sedis</taxon>
        <taxon>Cryptomycota</taxon>
        <taxon>Cryptomycota incertae sedis</taxon>
        <taxon>Paramicrosporidium</taxon>
    </lineage>
</organism>
<evidence type="ECO:0000256" key="1">
    <source>
        <dbReference type="ARBA" id="ARBA00004123"/>
    </source>
</evidence>
<dbReference type="InterPro" id="IPR000467">
    <property type="entry name" value="G_patch_dom"/>
</dbReference>
<dbReference type="Pfam" id="PF07842">
    <property type="entry name" value="GCFC"/>
    <property type="match status" value="1"/>
</dbReference>
<dbReference type="GO" id="GO:0043565">
    <property type="term" value="F:sequence-specific DNA binding"/>
    <property type="evidence" value="ECO:0007669"/>
    <property type="project" value="InterPro"/>
</dbReference>
<evidence type="ECO:0000313" key="8">
    <source>
        <dbReference type="EMBL" id="PJF17149.1"/>
    </source>
</evidence>
<dbReference type="SMART" id="SM00415">
    <property type="entry name" value="HSF"/>
    <property type="match status" value="1"/>
</dbReference>
<dbReference type="GO" id="GO:0071008">
    <property type="term" value="C:U2-type post-mRNA release spliceosomal complex"/>
    <property type="evidence" value="ECO:0007669"/>
    <property type="project" value="TreeGrafter"/>
</dbReference>
<comment type="subcellular location">
    <subcellularLocation>
        <location evidence="1">Nucleus</location>
    </subcellularLocation>
</comment>
<keyword evidence="3" id="KW-0238">DNA-binding</keyword>